<comment type="PTM">
    <text evidence="15">Highly phosphorylated.</text>
</comment>
<keyword evidence="3 15" id="KW-0167">Capsid protein</keyword>
<comment type="subunit">
    <text evidence="15">Interacts with major capsid protein L1. Interacts with E2; this interaction inhibits E2 transcriptional activity but not the DNA replication function E2. Interacts with host HSPA8; this interaction is required for L2 nuclear translocation. Interacts with host importins KPNB2 and KPNB3. Forms a complex with importin alpha2-beta1 heterodimers via interaction with the importin alpha2 adapter. Interacts with host DYNLT1; this interaction is essential for virus intracellular transport during entry. Interacts (via C-terminus) with host retromer subunits VPS35 AND VPS29.</text>
</comment>
<keyword evidence="4 15" id="KW-1048">Host nucleus</keyword>
<comment type="similarity">
    <text evidence="15">Belongs to the papillomaviridae L2 protein family.</text>
</comment>
<keyword evidence="11 15" id="KW-1176">Cytoplasmic inwards viral transport</keyword>
<gene>
    <name evidence="15 16" type="primary">L2</name>
</gene>
<keyword evidence="1 15" id="KW-1163">Viral penetration into host nucleus</keyword>
<evidence type="ECO:0000256" key="13">
    <source>
        <dbReference type="ARBA" id="ARBA00023157"/>
    </source>
</evidence>
<evidence type="ECO:0000256" key="11">
    <source>
        <dbReference type="ARBA" id="ARBA00023120"/>
    </source>
</evidence>
<keyword evidence="14 15" id="KW-1160">Virus entry into host cell</keyword>
<evidence type="ECO:0000256" key="8">
    <source>
        <dbReference type="ARBA" id="ARBA00022921"/>
    </source>
</evidence>
<evidence type="ECO:0000256" key="1">
    <source>
        <dbReference type="ARBA" id="ARBA00022524"/>
    </source>
</evidence>
<keyword evidence="12 15" id="KW-0238">DNA-binding</keyword>
<dbReference type="GO" id="GO:0046718">
    <property type="term" value="P:symbiont entry into host cell"/>
    <property type="evidence" value="ECO:0007669"/>
    <property type="project" value="UniProtKB-KW"/>
</dbReference>
<dbReference type="InterPro" id="IPR000784">
    <property type="entry name" value="Late_L2"/>
</dbReference>
<reference evidence="16 17" key="1">
    <citation type="journal article" date="2011" name="J. Gen. Virol.">
        <title>Genomic characterization of ten novel cutaneous human papillomaviruses from keratotic lesions of immunosuppressed patients.</title>
        <authorList>
            <person name="Kohler A."/>
            <person name="Gottschling M."/>
            <person name="Manning K."/>
            <person name="Lehmann M.D."/>
            <person name="Schulz E."/>
            <person name="Kruger-Corcoran D."/>
            <person name="Stockfleth E."/>
            <person name="Nindl I."/>
        </authorList>
    </citation>
    <scope>NUCLEOTIDE SEQUENCE [LARGE SCALE GENOMIC DNA]</scope>
    <source>
        <strain evidence="16">27-49</strain>
    </source>
</reference>
<keyword evidence="5 15" id="KW-0945">Host-virus interaction</keyword>
<evidence type="ECO:0000256" key="10">
    <source>
        <dbReference type="ARBA" id="ARBA00023046"/>
    </source>
</evidence>
<dbReference type="GO" id="GO:0075521">
    <property type="term" value="P:microtubule-dependent intracellular transport of viral material towards nucleus"/>
    <property type="evidence" value="ECO:0007669"/>
    <property type="project" value="UniProtKB-UniRule"/>
</dbReference>
<evidence type="ECO:0000256" key="9">
    <source>
        <dbReference type="ARBA" id="ARBA00022952"/>
    </source>
</evidence>
<keyword evidence="13 15" id="KW-1015">Disulfide bond</keyword>
<evidence type="ECO:0000313" key="16">
    <source>
        <dbReference type="EMBL" id="ADQ85960.1"/>
    </source>
</evidence>
<organism evidence="16 17">
    <name type="scientific">human papillomavirus 131</name>
    <dbReference type="NCBI Taxonomy" id="909330"/>
    <lineage>
        <taxon>Viruses</taxon>
        <taxon>Monodnaviria</taxon>
        <taxon>Shotokuvirae</taxon>
        <taxon>Cossaviricota</taxon>
        <taxon>Papovaviricetes</taxon>
        <taxon>Zurhausenvirales</taxon>
        <taxon>Papillomaviridae</taxon>
        <taxon>Firstpapillomavirinae</taxon>
        <taxon>Gammapapillomavirus</taxon>
        <taxon>Gammapapillomavirus 14</taxon>
    </lineage>
</organism>
<evidence type="ECO:0000256" key="4">
    <source>
        <dbReference type="ARBA" id="ARBA00022562"/>
    </source>
</evidence>
<sequence>MSKIRRKRASPSDLYNTCLQGGDCVPDVKNKFENNTIADWLLKIFGSIVYFGNLGIGTGRGTGGLFGYRPFGSANAGKPIQELPITRPNVVIEPIGPTPIIPVEPGASSIVPLVEGTPDISFISPDAGPGVGGEDIELFTISDPTRDIGGVGGGPTVISTEESETTIIDAFPSPAGPKQVFYDAATNITLETQINPFINADINNTNIFVDTTIAGETVGDPSFENIPLERLDLQEFEIEEPPTESTPVTAFGRAFNRARDLYSRFIEQVPITEPEFLVQPSRLVQFESENPAFDPDVSLAFEHDVAELQAAPSSEFADIIRLSRPRLTATVEGTVRVSRLGTRAALTTRSGLTVGPQVHFYMDLSEIAAAENIEMLPIAEYSHESTVVDDLLAHTVIDDVANAANINYTEADLEDLLSEQFNNSHIVVTSTTEEGETLNIPTLPPNAVLKVFVPDVGDGLFVAYGVDTASNTNIVLPNNLPVEPSLIITDSHDFELHPALWPRKRRRLDLF</sequence>
<dbReference type="HAMAP" id="MF_04003">
    <property type="entry name" value="PPV_L2"/>
    <property type="match status" value="1"/>
</dbReference>
<keyword evidence="6" id="KW-1040">Host Golgi apparatus</keyword>
<evidence type="ECO:0000256" key="2">
    <source>
        <dbReference type="ARBA" id="ARBA00022553"/>
    </source>
</evidence>
<evidence type="ECO:0000313" key="17">
    <source>
        <dbReference type="Proteomes" id="UP000096661"/>
    </source>
</evidence>
<keyword evidence="7 15" id="KW-0946">Virion</keyword>
<keyword evidence="2 15" id="KW-0597">Phosphoprotein</keyword>
<dbReference type="RefSeq" id="YP_004169282.1">
    <property type="nucleotide sequence ID" value="NC_014954.1"/>
</dbReference>
<name>E7BQ91_9PAPI</name>
<dbReference type="GO" id="GO:0005198">
    <property type="term" value="F:structural molecule activity"/>
    <property type="evidence" value="ECO:0007669"/>
    <property type="project" value="UniProtKB-UniRule"/>
</dbReference>
<dbReference type="GO" id="GO:0019028">
    <property type="term" value="C:viral capsid"/>
    <property type="evidence" value="ECO:0007669"/>
    <property type="project" value="UniProtKB-UniRule"/>
</dbReference>
<dbReference type="GO" id="GO:0003677">
    <property type="term" value="F:DNA binding"/>
    <property type="evidence" value="ECO:0007669"/>
    <property type="project" value="UniProtKB-UniRule"/>
</dbReference>
<keyword evidence="8 15" id="KW-0426">Late protein</keyword>
<comment type="subcellular location">
    <subcellularLocation>
        <location evidence="15">Virion</location>
    </subcellularLocation>
    <subcellularLocation>
        <location evidence="15">Host nucleus</location>
    </subcellularLocation>
</comment>
<evidence type="ECO:0000256" key="7">
    <source>
        <dbReference type="ARBA" id="ARBA00022844"/>
    </source>
</evidence>
<dbReference type="KEGG" id="vg:10146740"/>
<proteinExistence type="inferred from homology"/>
<dbReference type="GO" id="GO:0075732">
    <property type="term" value="P:viral penetration into host nucleus"/>
    <property type="evidence" value="ECO:0007669"/>
    <property type="project" value="UniProtKB-KW"/>
</dbReference>
<dbReference type="GO" id="GO:0042025">
    <property type="term" value="C:host cell nucleus"/>
    <property type="evidence" value="ECO:0007669"/>
    <property type="project" value="UniProtKB-SubCell"/>
</dbReference>
<evidence type="ECO:0000256" key="5">
    <source>
        <dbReference type="ARBA" id="ARBA00022581"/>
    </source>
</evidence>
<keyword evidence="9 15" id="KW-1177">Microtubular inwards viral transport</keyword>
<dbReference type="GO" id="GO:0043657">
    <property type="term" value="C:host cell"/>
    <property type="evidence" value="ECO:0007669"/>
    <property type="project" value="GOC"/>
</dbReference>
<evidence type="ECO:0000256" key="6">
    <source>
        <dbReference type="ARBA" id="ARBA00022812"/>
    </source>
</evidence>
<keyword evidence="17" id="KW-1185">Reference proteome</keyword>
<keyword evidence="10" id="KW-1039">Host endosome</keyword>
<dbReference type="OrthoDB" id="8047at10239"/>
<protein>
    <recommendedName>
        <fullName evidence="15">Minor capsid protein L2</fullName>
    </recommendedName>
</protein>
<dbReference type="EMBL" id="GU117631">
    <property type="protein sequence ID" value="ADQ85960.1"/>
    <property type="molecule type" value="Genomic_DNA"/>
</dbReference>
<dbReference type="GeneID" id="10146740"/>
<evidence type="ECO:0000256" key="15">
    <source>
        <dbReference type="HAMAP-Rule" id="MF_04003"/>
    </source>
</evidence>
<evidence type="ECO:0000256" key="3">
    <source>
        <dbReference type="ARBA" id="ARBA00022561"/>
    </source>
</evidence>
<feature type="disulfide bond" evidence="15">
    <location>
        <begin position="18"/>
        <end position="24"/>
    </location>
</feature>
<dbReference type="Pfam" id="PF00513">
    <property type="entry name" value="Late_protein_L2"/>
    <property type="match status" value="1"/>
</dbReference>
<dbReference type="Proteomes" id="UP000096661">
    <property type="component" value="Segment"/>
</dbReference>
<accession>E7BQ91</accession>
<comment type="function">
    <text evidence="15">Minor protein of the capsid that localizes along the inner surface of the virion, within the central cavities beneath the L1 pentamers. Plays a role in capsid stabilization through interaction with the major capsid protein L1. Once the virion enters the host cell, L2 escorts the genomic DNA into the nucleus by promoting escape from the endosomal compartments and traffic through the host Golgi network. Mechanistically, the C-terminus of L2 possesses a cell-penetrating peptide that protudes from the host endosome, interacts with host cytoplasmic retromer cargo and thereby mediates the capsid delivery to the host trans-Golgi network. Plays a role through its interaction with host dynein in the intracellular microtubule-dependent transport of viral capsid toward the nucleus. Mediates the viral genome import into the nucleus through binding to host importins. Once within the nucleus, L2 localizes viral genomes to host PML bodies in order to activate early gene expression for establishment of infection. Later on, promotes late gene expression by interacting with the viral E2 protein and by inhibiting its transcriptional activation functions. During virion assembly, encapsidates the genome by direct interaction with the viral DNA.</text>
</comment>
<evidence type="ECO:0000256" key="12">
    <source>
        <dbReference type="ARBA" id="ARBA00023125"/>
    </source>
</evidence>
<evidence type="ECO:0000256" key="14">
    <source>
        <dbReference type="ARBA" id="ARBA00023296"/>
    </source>
</evidence>
<comment type="caution">
    <text evidence="15">Lacks conserved residue(s) required for the propagation of feature annotation.</text>
</comment>